<keyword evidence="1" id="KW-1133">Transmembrane helix</keyword>
<dbReference type="AlphaFoldDB" id="A0A6C0KNS9"/>
<dbReference type="InterPro" id="IPR043915">
    <property type="entry name" value="P9_TM"/>
</dbReference>
<dbReference type="Pfam" id="PF19066">
    <property type="entry name" value="P9_TM"/>
    <property type="match status" value="1"/>
</dbReference>
<feature type="transmembrane region" description="Helical" evidence="1">
    <location>
        <begin position="121"/>
        <end position="139"/>
    </location>
</feature>
<evidence type="ECO:0000259" key="2">
    <source>
        <dbReference type="Pfam" id="PF19066"/>
    </source>
</evidence>
<keyword evidence="1" id="KW-0812">Transmembrane</keyword>
<evidence type="ECO:0000256" key="1">
    <source>
        <dbReference type="SAM" id="Phobius"/>
    </source>
</evidence>
<sequence length="281" mass="31944">MASSSNETYIGKNTGQLKDETFSEDNIITKTIKLDSENTNNTNNANNANANNANVANVANVATNENSIFWLANPSILFSKNHMTELWPTEKMTREQKLNAITRLVILLTLAGFFLSNNYKILVTGIVSIVFLIITYKILNKDANVKLNETFSNQNIYDKVKHNFTNPTSANPIMNILLPEIQDNPHRLEAAPAYNKAVEKAINQETQDFIVTNFNNDETIRKKLFDDRGDKFDFECSMRQFYSTANTRVPNNQNEFARFCYGNMASCKDGDVEMCFRNSDR</sequence>
<organism evidence="3">
    <name type="scientific">viral metagenome</name>
    <dbReference type="NCBI Taxonomy" id="1070528"/>
    <lineage>
        <taxon>unclassified sequences</taxon>
        <taxon>metagenomes</taxon>
        <taxon>organismal metagenomes</taxon>
    </lineage>
</organism>
<keyword evidence="1" id="KW-0472">Membrane</keyword>
<proteinExistence type="predicted"/>
<protein>
    <recommendedName>
        <fullName evidence="2">Minor capsid protein P9 transmembrane helices domain-containing protein</fullName>
    </recommendedName>
</protein>
<feature type="domain" description="Minor capsid protein P9 transmembrane helices" evidence="2">
    <location>
        <begin position="69"/>
        <end position="137"/>
    </location>
</feature>
<feature type="transmembrane region" description="Helical" evidence="1">
    <location>
        <begin position="98"/>
        <end position="115"/>
    </location>
</feature>
<evidence type="ECO:0000313" key="3">
    <source>
        <dbReference type="EMBL" id="QHU19665.1"/>
    </source>
</evidence>
<reference evidence="3" key="1">
    <citation type="journal article" date="2020" name="Nature">
        <title>Giant virus diversity and host interactions through global metagenomics.</title>
        <authorList>
            <person name="Schulz F."/>
            <person name="Roux S."/>
            <person name="Paez-Espino D."/>
            <person name="Jungbluth S."/>
            <person name="Walsh D.A."/>
            <person name="Denef V.J."/>
            <person name="McMahon K.D."/>
            <person name="Konstantinidis K.T."/>
            <person name="Eloe-Fadrosh E.A."/>
            <person name="Kyrpides N.C."/>
            <person name="Woyke T."/>
        </authorList>
    </citation>
    <scope>NUCLEOTIDE SEQUENCE</scope>
    <source>
        <strain evidence="3">GVMAG-S-3300013014-113</strain>
    </source>
</reference>
<accession>A0A6C0KNS9</accession>
<name>A0A6C0KNS9_9ZZZZ</name>
<dbReference type="EMBL" id="MN740954">
    <property type="protein sequence ID" value="QHU19665.1"/>
    <property type="molecule type" value="Genomic_DNA"/>
</dbReference>